<dbReference type="Proteomes" id="UP000308092">
    <property type="component" value="Unassembled WGS sequence"/>
</dbReference>
<organism evidence="2 3">
    <name type="scientific">Aspergillus tanneri</name>
    <dbReference type="NCBI Taxonomy" id="1220188"/>
    <lineage>
        <taxon>Eukaryota</taxon>
        <taxon>Fungi</taxon>
        <taxon>Dikarya</taxon>
        <taxon>Ascomycota</taxon>
        <taxon>Pezizomycotina</taxon>
        <taxon>Eurotiomycetes</taxon>
        <taxon>Eurotiomycetidae</taxon>
        <taxon>Eurotiales</taxon>
        <taxon>Aspergillaceae</taxon>
        <taxon>Aspergillus</taxon>
        <taxon>Aspergillus subgen. Circumdati</taxon>
    </lineage>
</organism>
<reference evidence="2 3" key="1">
    <citation type="submission" date="2019-03" db="EMBL/GenBank/DDBJ databases">
        <title>The genome sequence of a newly discovered highly antifungal drug resistant Aspergillus species, Aspergillus tanneri NIH 1004.</title>
        <authorList>
            <person name="Mounaud S."/>
            <person name="Singh I."/>
            <person name="Joardar V."/>
            <person name="Pakala S."/>
            <person name="Pakala S."/>
            <person name="Venepally P."/>
            <person name="Hoover J."/>
            <person name="Nierman W."/>
            <person name="Chung J."/>
            <person name="Losada L."/>
        </authorList>
    </citation>
    <scope>NUCLEOTIDE SEQUENCE [LARGE SCALE GENOMIC DNA]</scope>
    <source>
        <strain evidence="2 3">NIH1004</strain>
    </source>
</reference>
<feature type="region of interest" description="Disordered" evidence="1">
    <location>
        <begin position="97"/>
        <end position="124"/>
    </location>
</feature>
<name>A0A4S3JAD0_9EURO</name>
<proteinExistence type="predicted"/>
<feature type="compositionally biased region" description="Basic and acidic residues" evidence="1">
    <location>
        <begin position="98"/>
        <end position="111"/>
    </location>
</feature>
<accession>A0A4S3JAD0</accession>
<evidence type="ECO:0000313" key="3">
    <source>
        <dbReference type="Proteomes" id="UP000308092"/>
    </source>
</evidence>
<sequence length="124" mass="13772">MSQIWQTTGSCSVMNGLPRDYVQVHFHCFQQLRVAAKQVLDTLNVNHGDAHEIDVICRAIGVPRTDMMFGKSTIHTAAYGSKGKTRIVLLVFFGNGRHKLDDSDSDIRPDDDVNDEPGGTINRT</sequence>
<dbReference type="AlphaFoldDB" id="A0A4S3JAD0"/>
<protein>
    <submittedName>
        <fullName evidence="2">Uncharacterized protein</fullName>
    </submittedName>
</protein>
<evidence type="ECO:0000256" key="1">
    <source>
        <dbReference type="SAM" id="MobiDB-lite"/>
    </source>
</evidence>
<dbReference type="EMBL" id="SOSA01000375">
    <property type="protein sequence ID" value="THC91895.1"/>
    <property type="molecule type" value="Genomic_DNA"/>
</dbReference>
<dbReference type="VEuPathDB" id="FungiDB:EYZ11_008647"/>
<keyword evidence="3" id="KW-1185">Reference proteome</keyword>
<gene>
    <name evidence="2" type="ORF">EYZ11_008647</name>
</gene>
<evidence type="ECO:0000313" key="2">
    <source>
        <dbReference type="EMBL" id="THC91895.1"/>
    </source>
</evidence>
<comment type="caution">
    <text evidence="2">The sequence shown here is derived from an EMBL/GenBank/DDBJ whole genome shotgun (WGS) entry which is preliminary data.</text>
</comment>